<accession>A0ABM7YVA9</accession>
<dbReference type="RefSeq" id="WP_251958138.1">
    <property type="nucleotide sequence ID" value="NZ_AP025732.1"/>
</dbReference>
<protein>
    <submittedName>
        <fullName evidence="1">Uncharacterized protein</fullName>
    </submittedName>
</protein>
<evidence type="ECO:0000313" key="2">
    <source>
        <dbReference type="Proteomes" id="UP001055453"/>
    </source>
</evidence>
<evidence type="ECO:0000313" key="1">
    <source>
        <dbReference type="EMBL" id="BDI14570.1"/>
    </source>
</evidence>
<reference evidence="1" key="1">
    <citation type="submission" date="2022-04" db="EMBL/GenBank/DDBJ databases">
        <title>Complete genome sequence of a cyanobacterium, Nostoc sp. SO-36, isolated in Antarctica.</title>
        <authorList>
            <person name="Kanesaki Y."/>
            <person name="Effendi D."/>
            <person name="Sakamoto T."/>
            <person name="Ohtani S."/>
            <person name="Awai K."/>
        </authorList>
    </citation>
    <scope>NUCLEOTIDE SEQUENCE</scope>
    <source>
        <strain evidence="1">SO-36</strain>
    </source>
</reference>
<dbReference type="Gene3D" id="1.25.40.370">
    <property type="match status" value="1"/>
</dbReference>
<proteinExistence type="predicted"/>
<name>A0ABM7YVA9_NOSCO</name>
<dbReference type="Proteomes" id="UP001055453">
    <property type="component" value="Chromosome"/>
</dbReference>
<keyword evidence="2" id="KW-1185">Reference proteome</keyword>
<organism evidence="1 2">
    <name type="scientific">Nostoc cf. commune SO-36</name>
    <dbReference type="NCBI Taxonomy" id="449208"/>
    <lineage>
        <taxon>Bacteria</taxon>
        <taxon>Bacillati</taxon>
        <taxon>Cyanobacteriota</taxon>
        <taxon>Cyanophyceae</taxon>
        <taxon>Nostocales</taxon>
        <taxon>Nostocaceae</taxon>
        <taxon>Nostoc</taxon>
    </lineage>
</organism>
<sequence length="127" mass="14666">MSSFAEKFAQLSLSNQRTFLIDPGVKAKIGEWETLYKRLTDFDFIDAKVKHSDFGVQSLIEDYDLINNSELLNKPEYNAEQVKTLKLIQEALRLSAHILKKIKCNWQGNCGGECSTLKYRKFKQCLK</sequence>
<gene>
    <name evidence="1" type="ORF">ANSO36C_03720</name>
</gene>
<dbReference type="EMBL" id="AP025732">
    <property type="protein sequence ID" value="BDI14570.1"/>
    <property type="molecule type" value="Genomic_DNA"/>
</dbReference>